<protein>
    <submittedName>
        <fullName evidence="2">Uncharacterized protein</fullName>
    </submittedName>
</protein>
<reference evidence="2 3" key="1">
    <citation type="submission" date="2024-11" db="EMBL/GenBank/DDBJ databases">
        <authorList>
            <person name="Mikucki A.G."/>
            <person name="Kahler C.M."/>
        </authorList>
    </citation>
    <scope>NUCLEOTIDE SEQUENCE [LARGE SCALE GENOMIC DNA]</scope>
    <source>
        <strain evidence="2 3">EXNM717</strain>
    </source>
</reference>
<accession>A0ABW8Q6U4</accession>
<dbReference type="Proteomes" id="UP001621964">
    <property type="component" value="Unassembled WGS sequence"/>
</dbReference>
<evidence type="ECO:0000313" key="3">
    <source>
        <dbReference type="Proteomes" id="UP001621964"/>
    </source>
</evidence>
<proteinExistence type="predicted"/>
<dbReference type="RefSeq" id="WP_377080422.1">
    <property type="nucleotide sequence ID" value="NZ_JBJGEB010000009.1"/>
</dbReference>
<evidence type="ECO:0000313" key="2">
    <source>
        <dbReference type="EMBL" id="MFK7642663.1"/>
    </source>
</evidence>
<feature type="region of interest" description="Disordered" evidence="1">
    <location>
        <begin position="178"/>
        <end position="197"/>
    </location>
</feature>
<comment type="caution">
    <text evidence="2">The sequence shown here is derived from an EMBL/GenBank/DDBJ whole genome shotgun (WGS) entry which is preliminary data.</text>
</comment>
<organism evidence="2 3">
    <name type="scientific">Neisseria oralis</name>
    <dbReference type="NCBI Taxonomy" id="1107316"/>
    <lineage>
        <taxon>Bacteria</taxon>
        <taxon>Pseudomonadati</taxon>
        <taxon>Pseudomonadota</taxon>
        <taxon>Betaproteobacteria</taxon>
        <taxon>Neisseriales</taxon>
        <taxon>Neisseriaceae</taxon>
        <taxon>Neisseria</taxon>
    </lineage>
</organism>
<keyword evidence="3" id="KW-1185">Reference proteome</keyword>
<gene>
    <name evidence="2" type="ORF">ACI43T_09190</name>
</gene>
<name>A0ABW8Q6U4_9NEIS</name>
<evidence type="ECO:0000256" key="1">
    <source>
        <dbReference type="SAM" id="MobiDB-lite"/>
    </source>
</evidence>
<dbReference type="EMBL" id="JBJGEB010000009">
    <property type="protein sequence ID" value="MFK7642663.1"/>
    <property type="molecule type" value="Genomic_DNA"/>
</dbReference>
<sequence>MSKRYTATVYVAAPGTPLTKEDGSPLLLPGSNKQDYSVVGHLYYKISDGTRDGTKGFGFAPKKAGKPFGEGEIKKDEFKKYQNPIYERTLEISEQQYKKLLNYGNNPALGGFDETKYRGTHNSCVDFLYGGLAYAHVYNPERSKLNPRSWFGDKNYEGEFKVRPNMDELDKIPNQKEFERSELNTPLHERRKNPEPGCEKAFGKMPTVKELFLDKKSWEGISDKIGCRLAENETEQTDINIASSNPDKAQRLRALIDGFKNDTDGSFAAMALEENRDVVENFKARQQEWLNQNMQQQVAIREIQPEIRQERNFGGISFG</sequence>